<feature type="domain" description="AB hydrolase-1" evidence="3">
    <location>
        <begin position="26"/>
        <end position="281"/>
    </location>
</feature>
<evidence type="ECO:0000313" key="4">
    <source>
        <dbReference type="EMBL" id="JAI54528.1"/>
    </source>
</evidence>
<dbReference type="GO" id="GO:0016020">
    <property type="term" value="C:membrane"/>
    <property type="evidence" value="ECO:0007669"/>
    <property type="project" value="TreeGrafter"/>
</dbReference>
<evidence type="ECO:0000256" key="2">
    <source>
        <dbReference type="ARBA" id="ARBA00022801"/>
    </source>
</evidence>
<dbReference type="InterPro" id="IPR000073">
    <property type="entry name" value="AB_hydrolase_1"/>
</dbReference>
<protein>
    <submittedName>
        <fullName evidence="4">Putative serine hydrolase-like protein</fullName>
    </submittedName>
</protein>
<dbReference type="Gene3D" id="3.40.50.1820">
    <property type="entry name" value="alpha/beta hydrolase"/>
    <property type="match status" value="1"/>
</dbReference>
<evidence type="ECO:0000259" key="3">
    <source>
        <dbReference type="Pfam" id="PF00561"/>
    </source>
</evidence>
<dbReference type="AlphaFoldDB" id="A0A0N7Z8Y3"/>
<dbReference type="SUPFAM" id="SSF53474">
    <property type="entry name" value="alpha/beta-Hydrolases"/>
    <property type="match status" value="1"/>
</dbReference>
<comment type="similarity">
    <text evidence="1">Belongs to the AB hydrolase superfamily.</text>
</comment>
<proteinExistence type="evidence at transcript level"/>
<dbReference type="PANTHER" id="PTHR43798">
    <property type="entry name" value="MONOACYLGLYCEROL LIPASE"/>
    <property type="match status" value="1"/>
</dbReference>
<feature type="non-terminal residue" evidence="4">
    <location>
        <position position="1"/>
    </location>
</feature>
<dbReference type="InterPro" id="IPR050266">
    <property type="entry name" value="AB_hydrolase_sf"/>
</dbReference>
<dbReference type="InterPro" id="IPR029058">
    <property type="entry name" value="AB_hydrolase_fold"/>
</dbReference>
<dbReference type="EMBL" id="GDKW01002067">
    <property type="protein sequence ID" value="JAI54528.1"/>
    <property type="molecule type" value="mRNA"/>
</dbReference>
<accession>A0A0N7Z8Y3</accession>
<dbReference type="GO" id="GO:0016787">
    <property type="term" value="F:hydrolase activity"/>
    <property type="evidence" value="ECO:0007669"/>
    <property type="project" value="UniProtKB-KW"/>
</dbReference>
<sequence length="295" mass="33311">TAEEIRIPVPWGYIAGKRWGEKTGQPLIALHGFLDNLSTFDKLLPLLDVPSVLCLDLNGHGQSSHLPKGISIYYSDYLIQLRYLFKHLYVWDKDLVFMGHSFGSSLLFTYAALYPEEVSKMINIDCSRYRTAAVVKKMVKDTRRSMDTFLSTENHYKFSTFTFDECVNFVDKERKSFDLGISMESCKILVSRGTSNIGNGKYYFTHDSRLGAHAFGRNTASYNLALASRIKCQVLNVHASGGVNVNAFGLEEDKHIKMMNENCKSCLNLVLEGGHHIHLESPEVVAPHINKFLNS</sequence>
<keyword evidence="2 4" id="KW-0378">Hydrolase</keyword>
<dbReference type="Pfam" id="PF00561">
    <property type="entry name" value="Abhydrolase_1"/>
    <property type="match status" value="1"/>
</dbReference>
<organism evidence="4">
    <name type="scientific">Rhodnius neglectus</name>
    <dbReference type="NCBI Taxonomy" id="72488"/>
    <lineage>
        <taxon>Eukaryota</taxon>
        <taxon>Metazoa</taxon>
        <taxon>Ecdysozoa</taxon>
        <taxon>Arthropoda</taxon>
        <taxon>Hexapoda</taxon>
        <taxon>Insecta</taxon>
        <taxon>Pterygota</taxon>
        <taxon>Neoptera</taxon>
        <taxon>Paraneoptera</taxon>
        <taxon>Hemiptera</taxon>
        <taxon>Heteroptera</taxon>
        <taxon>Panheteroptera</taxon>
        <taxon>Cimicomorpha</taxon>
        <taxon>Reduviidae</taxon>
        <taxon>Triatominae</taxon>
        <taxon>Rhodnius</taxon>
    </lineage>
</organism>
<evidence type="ECO:0000256" key="1">
    <source>
        <dbReference type="ARBA" id="ARBA00008645"/>
    </source>
</evidence>
<reference evidence="4" key="1">
    <citation type="journal article" date="2016" name="PLoS Negl. Trop. Dis.">
        <title>A Deep Insight into the Sialome of Rhodnius neglectus, a Vector of Chagas Disease.</title>
        <authorList>
            <person name="Santiago P.B."/>
            <person name="Assumpcao T.C."/>
            <person name="Araujo C.N."/>
            <person name="Bastos I.M."/>
            <person name="Neves D."/>
            <person name="Silva I.G."/>
            <person name="Charneau S."/>
            <person name="Queiroz R.M."/>
            <person name="Raiol T."/>
            <person name="Oliveira J.V."/>
            <person name="Sousa M.V."/>
            <person name="Calvo E."/>
            <person name="Ribeiro J.M."/>
            <person name="Santana J.M."/>
        </authorList>
    </citation>
    <scope>NUCLEOTIDE SEQUENCE</scope>
    <source>
        <tissue evidence="4">Salivary glands</tissue>
    </source>
</reference>
<dbReference type="PANTHER" id="PTHR43798:SF14">
    <property type="entry name" value="SERINE HYDROLASE-LIKE PROTEIN DDB_G0286239"/>
    <property type="match status" value="1"/>
</dbReference>
<name>A0A0N7Z8Y3_9HEMI</name>